<dbReference type="PROSITE" id="PS50043">
    <property type="entry name" value="HTH_LUXR_2"/>
    <property type="match status" value="1"/>
</dbReference>
<keyword evidence="11" id="KW-1185">Reference proteome</keyword>
<dbReference type="Proteomes" id="UP001291930">
    <property type="component" value="Unassembled WGS sequence"/>
</dbReference>
<gene>
    <name evidence="10" type="ORF">U2I54_04570</name>
</gene>
<reference evidence="11" key="1">
    <citation type="submission" date="2023-11" db="EMBL/GenBank/DDBJ databases">
        <title>Genome Sequence of Bacillus pseudomycoides stain BUPM19.</title>
        <authorList>
            <person name="Farhat A."/>
        </authorList>
    </citation>
    <scope>NUCLEOTIDE SEQUENCE [LARGE SCALE GENOMIC DNA]</scope>
    <source>
        <strain evidence="11">BUPM19</strain>
    </source>
</reference>
<dbReference type="InterPro" id="IPR058245">
    <property type="entry name" value="NreC/VraR/RcsB-like_REC"/>
</dbReference>
<evidence type="ECO:0000256" key="7">
    <source>
        <dbReference type="PROSITE-ProRule" id="PRU00169"/>
    </source>
</evidence>
<dbReference type="RefSeq" id="WP_374216954.1">
    <property type="nucleotide sequence ID" value="NZ_JAXOVW010000006.1"/>
</dbReference>
<evidence type="ECO:0000313" key="10">
    <source>
        <dbReference type="EMBL" id="MDZ5606397.1"/>
    </source>
</evidence>
<accession>A0ABU5JT86</accession>
<keyword evidence="4" id="KW-0805">Transcription regulation</keyword>
<keyword evidence="3 7" id="KW-0597">Phosphoprotein</keyword>
<dbReference type="PRINTS" id="PR00038">
    <property type="entry name" value="HTHLUXR"/>
</dbReference>
<dbReference type="InterPro" id="IPR001789">
    <property type="entry name" value="Sig_transdc_resp-reg_receiver"/>
</dbReference>
<feature type="modified residue" description="4-aspartylphosphate" evidence="7">
    <location>
        <position position="60"/>
    </location>
</feature>
<sequence length="225" mass="25090">MEKNMQKIRIVLADDEQLIRQGLNYILNSQYDMEVIGEASNGEEVLEIALQSIPDIVLMDVQMPKTTGIEATRNIIQSLPNTKIILLTTFDIQEYVFDGIRAGAAGYLLKDTETQILLNGIRSIYSGATLYNSTTAKQALEKIVNPIANIKTDQPLTSPVIEPLTDRETEILQLMAYGKRNKEIANILCISEGTVKTHVHNIIQKLGVEDRTQAVVLAIRIQLVK</sequence>
<evidence type="ECO:0000256" key="6">
    <source>
        <dbReference type="ARBA" id="ARBA00023163"/>
    </source>
</evidence>
<dbReference type="EMBL" id="JAXOVW010000006">
    <property type="protein sequence ID" value="MDZ5606397.1"/>
    <property type="molecule type" value="Genomic_DNA"/>
</dbReference>
<dbReference type="CDD" id="cd17535">
    <property type="entry name" value="REC_NarL-like"/>
    <property type="match status" value="1"/>
</dbReference>
<dbReference type="InterPro" id="IPR039420">
    <property type="entry name" value="WalR-like"/>
</dbReference>
<keyword evidence="6" id="KW-0804">Transcription</keyword>
<feature type="domain" description="Response regulatory" evidence="9">
    <location>
        <begin position="9"/>
        <end position="125"/>
    </location>
</feature>
<evidence type="ECO:0000256" key="4">
    <source>
        <dbReference type="ARBA" id="ARBA00023015"/>
    </source>
</evidence>
<evidence type="ECO:0000256" key="2">
    <source>
        <dbReference type="ARBA" id="ARBA00022490"/>
    </source>
</evidence>
<dbReference type="SUPFAM" id="SSF52172">
    <property type="entry name" value="CheY-like"/>
    <property type="match status" value="1"/>
</dbReference>
<keyword evidence="2" id="KW-0963">Cytoplasm</keyword>
<proteinExistence type="predicted"/>
<dbReference type="PANTHER" id="PTHR43214:SF24">
    <property type="entry name" value="TRANSCRIPTIONAL REGULATORY PROTEIN NARL-RELATED"/>
    <property type="match status" value="1"/>
</dbReference>
<dbReference type="SMART" id="SM00421">
    <property type="entry name" value="HTH_LUXR"/>
    <property type="match status" value="1"/>
</dbReference>
<evidence type="ECO:0000313" key="11">
    <source>
        <dbReference type="Proteomes" id="UP001291930"/>
    </source>
</evidence>
<dbReference type="InterPro" id="IPR016032">
    <property type="entry name" value="Sig_transdc_resp-reg_C-effctor"/>
</dbReference>
<organism evidence="10 11">
    <name type="scientific">Bacillus bingmayongensis</name>
    <dbReference type="NCBI Taxonomy" id="1150157"/>
    <lineage>
        <taxon>Bacteria</taxon>
        <taxon>Bacillati</taxon>
        <taxon>Bacillota</taxon>
        <taxon>Bacilli</taxon>
        <taxon>Bacillales</taxon>
        <taxon>Bacillaceae</taxon>
        <taxon>Bacillus</taxon>
    </lineage>
</organism>
<keyword evidence="5" id="KW-0238">DNA-binding</keyword>
<feature type="domain" description="HTH luxR-type" evidence="8">
    <location>
        <begin position="157"/>
        <end position="222"/>
    </location>
</feature>
<evidence type="ECO:0000256" key="3">
    <source>
        <dbReference type="ARBA" id="ARBA00022553"/>
    </source>
</evidence>
<dbReference type="InterPro" id="IPR000792">
    <property type="entry name" value="Tscrpt_reg_LuxR_C"/>
</dbReference>
<evidence type="ECO:0000256" key="5">
    <source>
        <dbReference type="ARBA" id="ARBA00023125"/>
    </source>
</evidence>
<evidence type="ECO:0000256" key="1">
    <source>
        <dbReference type="ARBA" id="ARBA00004496"/>
    </source>
</evidence>
<protein>
    <submittedName>
        <fullName evidence="10">Response regulator transcription factor</fullName>
    </submittedName>
</protein>
<dbReference type="Pfam" id="PF00072">
    <property type="entry name" value="Response_reg"/>
    <property type="match status" value="1"/>
</dbReference>
<dbReference type="InterPro" id="IPR011006">
    <property type="entry name" value="CheY-like_superfamily"/>
</dbReference>
<dbReference type="Gene3D" id="3.40.50.2300">
    <property type="match status" value="1"/>
</dbReference>
<dbReference type="PROSITE" id="PS50110">
    <property type="entry name" value="RESPONSE_REGULATORY"/>
    <property type="match status" value="1"/>
</dbReference>
<name>A0ABU5JT86_9BACI</name>
<dbReference type="CDD" id="cd06170">
    <property type="entry name" value="LuxR_C_like"/>
    <property type="match status" value="1"/>
</dbReference>
<dbReference type="PROSITE" id="PS00622">
    <property type="entry name" value="HTH_LUXR_1"/>
    <property type="match status" value="1"/>
</dbReference>
<dbReference type="PANTHER" id="PTHR43214">
    <property type="entry name" value="TWO-COMPONENT RESPONSE REGULATOR"/>
    <property type="match status" value="1"/>
</dbReference>
<comment type="caution">
    <text evidence="10">The sequence shown here is derived from an EMBL/GenBank/DDBJ whole genome shotgun (WGS) entry which is preliminary data.</text>
</comment>
<evidence type="ECO:0000259" key="9">
    <source>
        <dbReference type="PROSITE" id="PS50110"/>
    </source>
</evidence>
<evidence type="ECO:0000259" key="8">
    <source>
        <dbReference type="PROSITE" id="PS50043"/>
    </source>
</evidence>
<dbReference type="SMART" id="SM00448">
    <property type="entry name" value="REC"/>
    <property type="match status" value="1"/>
</dbReference>
<comment type="subcellular location">
    <subcellularLocation>
        <location evidence="1">Cytoplasm</location>
    </subcellularLocation>
</comment>
<dbReference type="Pfam" id="PF00196">
    <property type="entry name" value="GerE"/>
    <property type="match status" value="1"/>
</dbReference>
<dbReference type="SUPFAM" id="SSF46894">
    <property type="entry name" value="C-terminal effector domain of the bipartite response regulators"/>
    <property type="match status" value="1"/>
</dbReference>